<dbReference type="InterPro" id="IPR046947">
    <property type="entry name" value="LytR-like"/>
</dbReference>
<keyword evidence="5" id="KW-1185">Reference proteome</keyword>
<evidence type="ECO:0000313" key="4">
    <source>
        <dbReference type="EMBL" id="MCA6078942.1"/>
    </source>
</evidence>
<dbReference type="Proteomes" id="UP001139409">
    <property type="component" value="Unassembled WGS sequence"/>
</dbReference>
<dbReference type="RefSeq" id="WP_225699800.1">
    <property type="nucleotide sequence ID" value="NZ_JAIXNE010000007.1"/>
</dbReference>
<dbReference type="EMBL" id="JAIXNE010000007">
    <property type="protein sequence ID" value="MCA6078942.1"/>
    <property type="molecule type" value="Genomic_DNA"/>
</dbReference>
<dbReference type="SMART" id="SM00448">
    <property type="entry name" value="REC"/>
    <property type="match status" value="1"/>
</dbReference>
<keyword evidence="1" id="KW-0597">Phosphoprotein</keyword>
<dbReference type="SUPFAM" id="SSF52172">
    <property type="entry name" value="CheY-like"/>
    <property type="match status" value="1"/>
</dbReference>
<sequence length="252" mass="28426">MRILIIEDEIPAAKQLKNLILSLDPKAQILDVLDSNSAILSWFESSENQPDLIFSDIELLDGNVFNALFQLNLTTPVIFTTAYHQFTMKAFEASGIAYLLKPIESEALQQAISKYRNLTNASQSADLRVLLDKLKLTVQEPYKQRFSVRVGQGIYLLKTDDIACLIMQNGVLHAFKANGKSLILTGSLQDIVDQMNPDKFQLINRSNVVNINYIDKIEPYFNDRLAIFVTGQPKPLVTSASRTAEFRKWLEG</sequence>
<dbReference type="InterPro" id="IPR001789">
    <property type="entry name" value="Sig_transdc_resp-reg_receiver"/>
</dbReference>
<proteinExistence type="predicted"/>
<dbReference type="Pfam" id="PF00072">
    <property type="entry name" value="Response_reg"/>
    <property type="match status" value="1"/>
</dbReference>
<reference evidence="4" key="1">
    <citation type="submission" date="2021-09" db="EMBL/GenBank/DDBJ databases">
        <title>Fulvivirga sp. isolated from coastal sediment.</title>
        <authorList>
            <person name="Yu H."/>
        </authorList>
    </citation>
    <scope>NUCLEOTIDE SEQUENCE</scope>
    <source>
        <strain evidence="4">1062</strain>
    </source>
</reference>
<dbReference type="PANTHER" id="PTHR37299:SF1">
    <property type="entry name" value="STAGE 0 SPORULATION PROTEIN A HOMOLOG"/>
    <property type="match status" value="1"/>
</dbReference>
<feature type="modified residue" description="4-aspartylphosphate" evidence="1">
    <location>
        <position position="56"/>
    </location>
</feature>
<dbReference type="AlphaFoldDB" id="A0A9X1HY98"/>
<keyword evidence="4" id="KW-0238">DNA-binding</keyword>
<feature type="domain" description="Response regulatory" evidence="2">
    <location>
        <begin position="2"/>
        <end position="116"/>
    </location>
</feature>
<evidence type="ECO:0000259" key="2">
    <source>
        <dbReference type="PROSITE" id="PS50110"/>
    </source>
</evidence>
<dbReference type="SMART" id="SM00850">
    <property type="entry name" value="LytTR"/>
    <property type="match status" value="1"/>
</dbReference>
<dbReference type="Pfam" id="PF04397">
    <property type="entry name" value="LytTR"/>
    <property type="match status" value="1"/>
</dbReference>
<evidence type="ECO:0000313" key="5">
    <source>
        <dbReference type="Proteomes" id="UP001139409"/>
    </source>
</evidence>
<evidence type="ECO:0000256" key="1">
    <source>
        <dbReference type="PROSITE-ProRule" id="PRU00169"/>
    </source>
</evidence>
<dbReference type="GO" id="GO:0000156">
    <property type="term" value="F:phosphorelay response regulator activity"/>
    <property type="evidence" value="ECO:0007669"/>
    <property type="project" value="InterPro"/>
</dbReference>
<dbReference type="GO" id="GO:0003677">
    <property type="term" value="F:DNA binding"/>
    <property type="evidence" value="ECO:0007669"/>
    <property type="project" value="UniProtKB-KW"/>
</dbReference>
<dbReference type="Gene3D" id="2.40.50.1020">
    <property type="entry name" value="LytTr DNA-binding domain"/>
    <property type="match status" value="1"/>
</dbReference>
<dbReference type="Gene3D" id="3.40.50.2300">
    <property type="match status" value="1"/>
</dbReference>
<name>A0A9X1HY98_9BACT</name>
<organism evidence="4 5">
    <name type="scientific">Fulvivirga sedimenti</name>
    <dbReference type="NCBI Taxonomy" id="2879465"/>
    <lineage>
        <taxon>Bacteria</taxon>
        <taxon>Pseudomonadati</taxon>
        <taxon>Bacteroidota</taxon>
        <taxon>Cytophagia</taxon>
        <taxon>Cytophagales</taxon>
        <taxon>Fulvivirgaceae</taxon>
        <taxon>Fulvivirga</taxon>
    </lineage>
</organism>
<gene>
    <name evidence="4" type="ORF">LDX50_28970</name>
</gene>
<dbReference type="PROSITE" id="PS50110">
    <property type="entry name" value="RESPONSE_REGULATORY"/>
    <property type="match status" value="1"/>
</dbReference>
<evidence type="ECO:0000259" key="3">
    <source>
        <dbReference type="PROSITE" id="PS50930"/>
    </source>
</evidence>
<dbReference type="PROSITE" id="PS50930">
    <property type="entry name" value="HTH_LYTTR"/>
    <property type="match status" value="1"/>
</dbReference>
<comment type="caution">
    <text evidence="4">The sequence shown here is derived from an EMBL/GenBank/DDBJ whole genome shotgun (WGS) entry which is preliminary data.</text>
</comment>
<dbReference type="PANTHER" id="PTHR37299">
    <property type="entry name" value="TRANSCRIPTIONAL REGULATOR-RELATED"/>
    <property type="match status" value="1"/>
</dbReference>
<protein>
    <submittedName>
        <fullName evidence="4">LytTR family DNA-binding domain-containing protein</fullName>
    </submittedName>
</protein>
<accession>A0A9X1HY98</accession>
<dbReference type="InterPro" id="IPR011006">
    <property type="entry name" value="CheY-like_superfamily"/>
</dbReference>
<feature type="domain" description="HTH LytTR-type" evidence="3">
    <location>
        <begin position="146"/>
        <end position="252"/>
    </location>
</feature>
<dbReference type="InterPro" id="IPR007492">
    <property type="entry name" value="LytTR_DNA-bd_dom"/>
</dbReference>